<protein>
    <recommendedName>
        <fullName evidence="5">Carboxypeptidase family protein</fullName>
    </recommendedName>
</protein>
<evidence type="ECO:0000256" key="1">
    <source>
        <dbReference type="ARBA" id="ARBA00022729"/>
    </source>
</evidence>
<sequence>MKRHGWWWGASLAVLALVLWFASSGVPGASTPGGQGDSRDSRSGAGPLLQALFQSAPAASGDSSPRIRGTVRSARGPVAGARVLASAVVAGESLSAMPCRRAGEEDPERSLFDCASSFQLAGLVNARAGDAPVLARATSETEGSFSLEGLKAGHYALWVESPEGVGVLQDVPAGAEGVEVVLGEGVRVSGLVSDEERVPVAGVLVTAIFTAHSRLFETVTDATGHYHLGPLPRGEYLLLVSKEGLLPMHTTFIAYGRELERKFVMNHPRRISGQVRVAGAPAAGASVSTWVHDEDAERQVLTDAAGRFSLEGLAPSSFELVATRDGLWASTRVDFDPEDDSSRFLAERTDITLELAPVVEVTGVVRDEAGRPIENASVELSERDEEDEEEEEDGLSLAMAVSSAWTDAEGRYRVGPTRPGRLRLEVSSLRGFSDDSHEAVFQPGTSTVDFVLKRLEGEEAEEQLEAEAEAEASREPRPVLEGEVVDELGAPVSQAEVSVWPETGTWRGRQRDHTRTDAKGYFSFFAPPEGRYRIAAEFAQDDVTHTAARVVEVGKGVTRVQLRFEPGQVLSGVVVDARGQPVEGARVELRSTLRAQVLYHGRPVRASRGSQMTGPDGRFSFQSVSGEQLELAVMKEDSVLACAQQEDGHIALPVKPGERELRAVLLREATASGRLVWKDGSPVASFVVNEQGWEGEDGHFSMPIRCPGTLQLEFILGDEVETPGARRFRRTVSVREEVDTDLGVIVLDGP</sequence>
<dbReference type="Proteomes" id="UP000035579">
    <property type="component" value="Chromosome"/>
</dbReference>
<dbReference type="SUPFAM" id="SSF49464">
    <property type="entry name" value="Carboxypeptidase regulatory domain-like"/>
    <property type="match status" value="5"/>
</dbReference>
<proteinExistence type="predicted"/>
<feature type="region of interest" description="Disordered" evidence="2">
    <location>
        <begin position="373"/>
        <end position="393"/>
    </location>
</feature>
<dbReference type="KEGG" id="age:AA314_10042"/>
<accession>A0AAC8TKL9</accession>
<dbReference type="PANTHER" id="PTHR23303">
    <property type="entry name" value="CARBOXYPEPTIDASE REGULATORY REGION-CONTAINING"/>
    <property type="match status" value="1"/>
</dbReference>
<reference evidence="3 4" key="1">
    <citation type="submission" date="2015-05" db="EMBL/GenBank/DDBJ databases">
        <title>Genome assembly of Archangium gephyra DSM 2261.</title>
        <authorList>
            <person name="Sharma G."/>
            <person name="Subramanian S."/>
        </authorList>
    </citation>
    <scope>NUCLEOTIDE SEQUENCE [LARGE SCALE GENOMIC DNA]</scope>
    <source>
        <strain evidence="3 4">DSM 2261</strain>
    </source>
</reference>
<evidence type="ECO:0000313" key="3">
    <source>
        <dbReference type="EMBL" id="AKJ08416.1"/>
    </source>
</evidence>
<keyword evidence="1" id="KW-0732">Signal</keyword>
<evidence type="ECO:0000313" key="4">
    <source>
        <dbReference type="Proteomes" id="UP000035579"/>
    </source>
</evidence>
<feature type="compositionally biased region" description="Acidic residues" evidence="2">
    <location>
        <begin position="382"/>
        <end position="393"/>
    </location>
</feature>
<evidence type="ECO:0008006" key="5">
    <source>
        <dbReference type="Google" id="ProtNLM"/>
    </source>
</evidence>
<dbReference type="EMBL" id="CP011509">
    <property type="protein sequence ID" value="AKJ08416.1"/>
    <property type="molecule type" value="Genomic_DNA"/>
</dbReference>
<name>A0AAC8TKL9_9BACT</name>
<gene>
    <name evidence="3" type="ORF">AA314_10042</name>
</gene>
<dbReference type="Gene3D" id="2.60.40.1120">
    <property type="entry name" value="Carboxypeptidase-like, regulatory domain"/>
    <property type="match status" value="4"/>
</dbReference>
<dbReference type="Pfam" id="PF13620">
    <property type="entry name" value="CarboxypepD_reg"/>
    <property type="match status" value="4"/>
</dbReference>
<evidence type="ECO:0000256" key="2">
    <source>
        <dbReference type="SAM" id="MobiDB-lite"/>
    </source>
</evidence>
<dbReference type="InterPro" id="IPR008969">
    <property type="entry name" value="CarboxyPept-like_regulatory"/>
</dbReference>
<dbReference type="InterPro" id="IPR051417">
    <property type="entry name" value="SDr/BOS_complex"/>
</dbReference>
<dbReference type="RefSeq" id="WP_047861182.1">
    <property type="nucleotide sequence ID" value="NZ_CP011509.1"/>
</dbReference>
<dbReference type="PANTHER" id="PTHR23303:SF14">
    <property type="entry name" value="BOS COMPLEX SUBUNIT NOMO1-RELATED"/>
    <property type="match status" value="1"/>
</dbReference>
<dbReference type="AlphaFoldDB" id="A0AAC8TKL9"/>
<organism evidence="3 4">
    <name type="scientific">Archangium gephyra</name>
    <dbReference type="NCBI Taxonomy" id="48"/>
    <lineage>
        <taxon>Bacteria</taxon>
        <taxon>Pseudomonadati</taxon>
        <taxon>Myxococcota</taxon>
        <taxon>Myxococcia</taxon>
        <taxon>Myxococcales</taxon>
        <taxon>Cystobacterineae</taxon>
        <taxon>Archangiaceae</taxon>
        <taxon>Archangium</taxon>
    </lineage>
</organism>